<keyword evidence="1" id="KW-0472">Membrane</keyword>
<evidence type="ECO:0000256" key="1">
    <source>
        <dbReference type="SAM" id="Phobius"/>
    </source>
</evidence>
<protein>
    <submittedName>
        <fullName evidence="2">Uncharacterized protein</fullName>
    </submittedName>
</protein>
<keyword evidence="1" id="KW-1133">Transmembrane helix</keyword>
<feature type="transmembrane region" description="Helical" evidence="1">
    <location>
        <begin position="56"/>
        <end position="75"/>
    </location>
</feature>
<dbReference type="EMBL" id="PDOA01000002">
    <property type="protein sequence ID" value="PWC29854.1"/>
    <property type="molecule type" value="Genomic_DNA"/>
</dbReference>
<organism evidence="2 3">
    <name type="scientific">Teichococcus aestuarii</name>
    <dbReference type="NCBI Taxonomy" id="568898"/>
    <lineage>
        <taxon>Bacteria</taxon>
        <taxon>Pseudomonadati</taxon>
        <taxon>Pseudomonadota</taxon>
        <taxon>Alphaproteobacteria</taxon>
        <taxon>Acetobacterales</taxon>
        <taxon>Roseomonadaceae</taxon>
        <taxon>Roseomonas</taxon>
    </lineage>
</organism>
<dbReference type="Proteomes" id="UP000245048">
    <property type="component" value="Unassembled WGS sequence"/>
</dbReference>
<reference evidence="3" key="1">
    <citation type="submission" date="2017-10" db="EMBL/GenBank/DDBJ databases">
        <authorList>
            <person name="Toshchakov S.V."/>
            <person name="Goeva M.A."/>
        </authorList>
    </citation>
    <scope>NUCLEOTIDE SEQUENCE [LARGE SCALE GENOMIC DNA]</scope>
    <source>
        <strain evidence="3">JR1/69-1-13</strain>
    </source>
</reference>
<accession>A0A2U1V7J2</accession>
<sequence>MDDPNLFGTHFRGESWGAWRAFLAALFALPMDEAQEAIYHHHTGRTALPGGASKEAVLAAPFLAFGAAIAFAGAMRQDFFT</sequence>
<gene>
    <name evidence="2" type="ORF">CR165_02965</name>
</gene>
<comment type="caution">
    <text evidence="2">The sequence shown here is derived from an EMBL/GenBank/DDBJ whole genome shotgun (WGS) entry which is preliminary data.</text>
</comment>
<evidence type="ECO:0000313" key="3">
    <source>
        <dbReference type="Proteomes" id="UP000245048"/>
    </source>
</evidence>
<keyword evidence="3" id="KW-1185">Reference proteome</keyword>
<dbReference type="RefSeq" id="WP_109515489.1">
    <property type="nucleotide sequence ID" value="NZ_PDOA01000002.1"/>
</dbReference>
<proteinExistence type="predicted"/>
<keyword evidence="1" id="KW-0812">Transmembrane</keyword>
<dbReference type="AlphaFoldDB" id="A0A2U1V7J2"/>
<name>A0A2U1V7J2_9PROT</name>
<evidence type="ECO:0000313" key="2">
    <source>
        <dbReference type="EMBL" id="PWC29854.1"/>
    </source>
</evidence>